<organism evidence="1 2">
    <name type="scientific">Paraburkholderia ginsengiterrae</name>
    <dbReference type="NCBI Taxonomy" id="1462993"/>
    <lineage>
        <taxon>Bacteria</taxon>
        <taxon>Pseudomonadati</taxon>
        <taxon>Pseudomonadota</taxon>
        <taxon>Betaproteobacteria</taxon>
        <taxon>Burkholderiales</taxon>
        <taxon>Burkholderiaceae</taxon>
        <taxon>Paraburkholderia</taxon>
    </lineage>
</organism>
<proteinExistence type="predicted"/>
<protein>
    <submittedName>
        <fullName evidence="1">Uncharacterized protein</fullName>
    </submittedName>
</protein>
<comment type="caution">
    <text evidence="1">The sequence shown here is derived from an EMBL/GenBank/DDBJ whole genome shotgun (WGS) entry which is preliminary data.</text>
</comment>
<dbReference type="EMBL" id="LXKA01000329">
    <property type="protein sequence ID" value="OAJ57176.1"/>
    <property type="molecule type" value="Genomic_DNA"/>
</dbReference>
<name>A0A1A9N3F3_9BURK</name>
<dbReference type="Proteomes" id="UP000078116">
    <property type="component" value="Unassembled WGS sequence"/>
</dbReference>
<reference evidence="1 2" key="1">
    <citation type="submission" date="2016-04" db="EMBL/GenBank/DDBJ databases">
        <title>Reclassification of Paraburkholderia panaciterrae (Farh et al. 2015) Dobritsa &amp; Samadpour 2016 as a later homotypic synonym of Paraburkholderia ginsengiterrae (Farh et al. 2015) Dobritsa &amp; Samadpour 2016.</title>
        <authorList>
            <person name="Dobritsa A.P."/>
            <person name="Kutumbaka K."/>
            <person name="Samadpour M."/>
        </authorList>
    </citation>
    <scope>NUCLEOTIDE SEQUENCE [LARGE SCALE GENOMIC DNA]</scope>
    <source>
        <strain evidence="1 2">DCY85</strain>
    </source>
</reference>
<sequence length="85" mass="9320">MHDATDTIVHGVDGALALRRGIGELARIDVFDEDGDILLFTAPADWLPGQINVAVQAYRRGAKHGELSGERKARYAIRRSLGIHQ</sequence>
<evidence type="ECO:0000313" key="2">
    <source>
        <dbReference type="Proteomes" id="UP000078116"/>
    </source>
</evidence>
<dbReference type="RefSeq" id="WP_064286414.1">
    <property type="nucleotide sequence ID" value="NZ_LXKA01000329.1"/>
</dbReference>
<evidence type="ECO:0000313" key="1">
    <source>
        <dbReference type="EMBL" id="OAJ57176.1"/>
    </source>
</evidence>
<accession>A0A1A9N3F3</accession>
<gene>
    <name evidence="1" type="ORF">A6V37_29935</name>
</gene>
<dbReference type="AlphaFoldDB" id="A0A1A9N3F3"/>